<evidence type="ECO:0000313" key="4">
    <source>
        <dbReference type="Proteomes" id="UP001174934"/>
    </source>
</evidence>
<dbReference type="GO" id="GO:0050660">
    <property type="term" value="F:flavin adenine dinucleotide binding"/>
    <property type="evidence" value="ECO:0007669"/>
    <property type="project" value="InterPro"/>
</dbReference>
<keyword evidence="4" id="KW-1185">Reference proteome</keyword>
<protein>
    <recommendedName>
        <fullName evidence="2">Glucose-methanol-choline oxidoreductase N-terminal domain-containing protein</fullName>
    </recommendedName>
</protein>
<name>A0AA39WGF2_9PEZI</name>
<dbReference type="PANTHER" id="PTHR11552:SF115">
    <property type="entry name" value="DEHYDROGENASE XPTC-RELATED"/>
    <property type="match status" value="1"/>
</dbReference>
<dbReference type="EMBL" id="JAULSR010000007">
    <property type="protein sequence ID" value="KAK0614950.1"/>
    <property type="molecule type" value="Genomic_DNA"/>
</dbReference>
<proteinExistence type="inferred from homology"/>
<dbReference type="InterPro" id="IPR000172">
    <property type="entry name" value="GMC_OxRdtase_N"/>
</dbReference>
<comment type="caution">
    <text evidence="3">The sequence shown here is derived from an EMBL/GenBank/DDBJ whole genome shotgun (WGS) entry which is preliminary data.</text>
</comment>
<dbReference type="GO" id="GO:0044550">
    <property type="term" value="P:secondary metabolite biosynthetic process"/>
    <property type="evidence" value="ECO:0007669"/>
    <property type="project" value="TreeGrafter"/>
</dbReference>
<dbReference type="AlphaFoldDB" id="A0AA39WGF2"/>
<dbReference type="InterPro" id="IPR036188">
    <property type="entry name" value="FAD/NAD-bd_sf"/>
</dbReference>
<dbReference type="Proteomes" id="UP001174934">
    <property type="component" value="Unassembled WGS sequence"/>
</dbReference>
<comment type="similarity">
    <text evidence="1">Belongs to the GMC oxidoreductase family.</text>
</comment>
<evidence type="ECO:0000256" key="1">
    <source>
        <dbReference type="ARBA" id="ARBA00010790"/>
    </source>
</evidence>
<dbReference type="GO" id="GO:0016614">
    <property type="term" value="F:oxidoreductase activity, acting on CH-OH group of donors"/>
    <property type="evidence" value="ECO:0007669"/>
    <property type="project" value="InterPro"/>
</dbReference>
<dbReference type="PANTHER" id="PTHR11552">
    <property type="entry name" value="GLUCOSE-METHANOL-CHOLINE GMC OXIDOREDUCTASE"/>
    <property type="match status" value="1"/>
</dbReference>
<gene>
    <name evidence="3" type="ORF">B0T17DRAFT_646176</name>
</gene>
<dbReference type="InterPro" id="IPR012132">
    <property type="entry name" value="GMC_OxRdtase"/>
</dbReference>
<accession>A0AA39WGF2</accession>
<dbReference type="Pfam" id="PF00732">
    <property type="entry name" value="GMC_oxred_N"/>
    <property type="match status" value="2"/>
</dbReference>
<dbReference type="Gene3D" id="3.50.50.60">
    <property type="entry name" value="FAD/NAD(P)-binding domain"/>
    <property type="match status" value="1"/>
</dbReference>
<sequence>MQAIATKRKTSELLDSYDFVIAGGGTSGLTVADRLTKAFPNKATCLPIPRAETVLVVEYGDVEYAPGVFDPPHVVWGEQPGGLASSWQLHSTPSPMLNNNTAFVIVGQVVGGSSAINGMFFDRGSRFDYDTVTFTPPSDVVASRYNYTWDASVFGNESTPTRPNYHLLVKHQVTRVSYPGGNPKRGPPVVEVRSLENNSTSNVAVKAETILSAGVFGSPAILQRSGRHWAGVFSAKTRHRYIPVILDLPGVGSNLHDHSGPRLEWNSLGDTVEALYLPPEYGSDPSLIAGYRDQLQALADLLANPRAPSIESAFATGTRE</sequence>
<evidence type="ECO:0000259" key="2">
    <source>
        <dbReference type="Pfam" id="PF00732"/>
    </source>
</evidence>
<feature type="domain" description="Glucose-methanol-choline oxidoreductase N-terminal" evidence="2">
    <location>
        <begin position="162"/>
        <end position="258"/>
    </location>
</feature>
<evidence type="ECO:0000313" key="3">
    <source>
        <dbReference type="EMBL" id="KAK0614950.1"/>
    </source>
</evidence>
<reference evidence="3" key="1">
    <citation type="submission" date="2023-06" db="EMBL/GenBank/DDBJ databases">
        <title>Genome-scale phylogeny and comparative genomics of the fungal order Sordariales.</title>
        <authorList>
            <consortium name="Lawrence Berkeley National Laboratory"/>
            <person name="Hensen N."/>
            <person name="Bonometti L."/>
            <person name="Westerberg I."/>
            <person name="Brannstrom I.O."/>
            <person name="Guillou S."/>
            <person name="Cros-Aarteil S."/>
            <person name="Calhoun S."/>
            <person name="Haridas S."/>
            <person name="Kuo A."/>
            <person name="Mondo S."/>
            <person name="Pangilinan J."/>
            <person name="Riley R."/>
            <person name="LaButti K."/>
            <person name="Andreopoulos B."/>
            <person name="Lipzen A."/>
            <person name="Chen C."/>
            <person name="Yanf M."/>
            <person name="Daum C."/>
            <person name="Ng V."/>
            <person name="Clum A."/>
            <person name="Steindorff A."/>
            <person name="Ohm R."/>
            <person name="Martin F."/>
            <person name="Silar P."/>
            <person name="Natvig D."/>
            <person name="Lalanne C."/>
            <person name="Gautier V."/>
            <person name="Ament-velasquez S.L."/>
            <person name="Kruys A."/>
            <person name="Hutchinson M.I."/>
            <person name="Powell A.J."/>
            <person name="Barry K."/>
            <person name="Miller A.N."/>
            <person name="Grigoriev I.V."/>
            <person name="Debuchy R."/>
            <person name="Gladieux P."/>
            <person name="Thoren M.H."/>
            <person name="Johannesson H."/>
        </authorList>
    </citation>
    <scope>NUCLEOTIDE SEQUENCE</scope>
    <source>
        <strain evidence="3">SMH3391-2</strain>
    </source>
</reference>
<dbReference type="SUPFAM" id="SSF51905">
    <property type="entry name" value="FAD/NAD(P)-binding domain"/>
    <property type="match status" value="1"/>
</dbReference>
<organism evidence="3 4">
    <name type="scientific">Bombardia bombarda</name>
    <dbReference type="NCBI Taxonomy" id="252184"/>
    <lineage>
        <taxon>Eukaryota</taxon>
        <taxon>Fungi</taxon>
        <taxon>Dikarya</taxon>
        <taxon>Ascomycota</taxon>
        <taxon>Pezizomycotina</taxon>
        <taxon>Sordariomycetes</taxon>
        <taxon>Sordariomycetidae</taxon>
        <taxon>Sordariales</taxon>
        <taxon>Lasiosphaeriaceae</taxon>
        <taxon>Bombardia</taxon>
    </lineage>
</organism>
<feature type="domain" description="Glucose-methanol-choline oxidoreductase N-terminal" evidence="2">
    <location>
        <begin position="17"/>
        <end position="130"/>
    </location>
</feature>